<comment type="similarity">
    <text evidence="1">Belongs to the trichothecene O-acetyltransferase family.</text>
</comment>
<name>A0A162K780_CORDF</name>
<organism evidence="3 4">
    <name type="scientific">Akanthomyces lecanii RCEF 1005</name>
    <dbReference type="NCBI Taxonomy" id="1081108"/>
    <lineage>
        <taxon>Eukaryota</taxon>
        <taxon>Fungi</taxon>
        <taxon>Dikarya</taxon>
        <taxon>Ascomycota</taxon>
        <taxon>Pezizomycotina</taxon>
        <taxon>Sordariomycetes</taxon>
        <taxon>Hypocreomycetidae</taxon>
        <taxon>Hypocreales</taxon>
        <taxon>Cordycipitaceae</taxon>
        <taxon>Akanthomyces</taxon>
        <taxon>Cordyceps confragosa</taxon>
    </lineage>
</organism>
<dbReference type="EMBL" id="AZHF01000003">
    <property type="protein sequence ID" value="OAA77943.1"/>
    <property type="molecule type" value="Genomic_DNA"/>
</dbReference>
<keyword evidence="2 3" id="KW-0808">Transferase</keyword>
<comment type="caution">
    <text evidence="3">The sequence shown here is derived from an EMBL/GenBank/DDBJ whole genome shotgun (WGS) entry which is preliminary data.</text>
</comment>
<dbReference type="PANTHER" id="PTHR42034:SF1">
    <property type="entry name" value="CONDENSATION DOMAIN-CONTAINING PROTEIN"/>
    <property type="match status" value="1"/>
</dbReference>
<dbReference type="GO" id="GO:0016407">
    <property type="term" value="F:acetyltransferase activity"/>
    <property type="evidence" value="ECO:0007669"/>
    <property type="project" value="InterPro"/>
</dbReference>
<dbReference type="Pfam" id="PF07428">
    <property type="entry name" value="Tri3"/>
    <property type="match status" value="1"/>
</dbReference>
<dbReference type="PANTHER" id="PTHR42034">
    <property type="entry name" value="CHROMOSOME 7, WHOLE GENOME SHOTGUN SEQUENCE-RELATED"/>
    <property type="match status" value="1"/>
</dbReference>
<protein>
    <submittedName>
        <fullName evidence="3">15-O-acetyltransferase-like protein</fullName>
    </submittedName>
</protein>
<evidence type="ECO:0000313" key="4">
    <source>
        <dbReference type="Proteomes" id="UP000076881"/>
    </source>
</evidence>
<sequence>MTVPSATELPALAPKAHRWEKSNTNEHSIQRRSVGAEAIVGLEGQNRKGQYDLYMVATLETVVPVTSATVLTLAHLKEKFELALLAARFQHPECAATVSWDEHVSAIISYQPPKDNEAALAWAKDCIHIQPTTRSAYDVWGELEMERSVNNVIIPSKSFEVFLLANVLHQDARIPAGAAVDVLIHTNHLFWDGISCLGQSAPKFTWGQEVKNLCPPILDSLSIDVETLGTEFDNKCKEYTSALVGNYSSRGLPFTPGLGLPRCELLTLSAENSKSVIKDIKTRLGPEFTITHLTQAAILLALLDTLKPTDLTDDEVFVTPTSVDGRRWMRPEVANSFYSMCQTAAVVRVENLKSIHVSHEDSSETQVKALERACRDVKASYDQWLKNPYQQALGLRVHNFEASYLQANPIPFQKKEANPLFISDGINERFLPRDIASSATAETIFTVERFSFLVNQMLPYLAIRLDSWKDASTVSIIYNEANYTKAEVQAFLKSITDFMLVFMV</sequence>
<evidence type="ECO:0000256" key="2">
    <source>
        <dbReference type="ARBA" id="ARBA00022679"/>
    </source>
</evidence>
<dbReference type="Gene3D" id="3.30.559.10">
    <property type="entry name" value="Chloramphenicol acetyltransferase-like domain"/>
    <property type="match status" value="1"/>
</dbReference>
<dbReference type="GO" id="GO:0043386">
    <property type="term" value="P:mycotoxin biosynthetic process"/>
    <property type="evidence" value="ECO:0007669"/>
    <property type="project" value="InterPro"/>
</dbReference>
<accession>A0A162K780</accession>
<dbReference type="OrthoDB" id="4868548at2759"/>
<dbReference type="InterPro" id="IPR009992">
    <property type="entry name" value="Tri3/Sat12/Sat16/Mac1"/>
</dbReference>
<dbReference type="InterPro" id="IPR023213">
    <property type="entry name" value="CAT-like_dom_sf"/>
</dbReference>
<keyword evidence="4" id="KW-1185">Reference proteome</keyword>
<proteinExistence type="inferred from homology"/>
<evidence type="ECO:0000256" key="1">
    <source>
        <dbReference type="ARBA" id="ARBA00006439"/>
    </source>
</evidence>
<dbReference type="Proteomes" id="UP000076881">
    <property type="component" value="Unassembled WGS sequence"/>
</dbReference>
<gene>
    <name evidence="3" type="ORF">LEL_04766</name>
</gene>
<dbReference type="AlphaFoldDB" id="A0A162K780"/>
<dbReference type="Gene3D" id="3.30.559.30">
    <property type="entry name" value="Nonribosomal peptide synthetase, condensation domain"/>
    <property type="match status" value="1"/>
</dbReference>
<reference evidence="3 4" key="1">
    <citation type="journal article" date="2016" name="Genome Biol. Evol.">
        <title>Divergent and convergent evolution of fungal pathogenicity.</title>
        <authorList>
            <person name="Shang Y."/>
            <person name="Xiao G."/>
            <person name="Zheng P."/>
            <person name="Cen K."/>
            <person name="Zhan S."/>
            <person name="Wang C."/>
        </authorList>
    </citation>
    <scope>NUCLEOTIDE SEQUENCE [LARGE SCALE GENOMIC DNA]</scope>
    <source>
        <strain evidence="3 4">RCEF 1005</strain>
    </source>
</reference>
<evidence type="ECO:0000313" key="3">
    <source>
        <dbReference type="EMBL" id="OAA77943.1"/>
    </source>
</evidence>